<protein>
    <submittedName>
        <fullName evidence="1">Uncharacterized protein</fullName>
    </submittedName>
</protein>
<reference evidence="1 2" key="1">
    <citation type="journal article" date="2016" name="Nat. Commun.">
        <title>Thousands of microbial genomes shed light on interconnected biogeochemical processes in an aquifer system.</title>
        <authorList>
            <person name="Anantharaman K."/>
            <person name="Brown C.T."/>
            <person name="Hug L.A."/>
            <person name="Sharon I."/>
            <person name="Castelle C.J."/>
            <person name="Probst A.J."/>
            <person name="Thomas B.C."/>
            <person name="Singh A."/>
            <person name="Wilkins M.J."/>
            <person name="Karaoz U."/>
            <person name="Brodie E.L."/>
            <person name="Williams K.H."/>
            <person name="Hubbard S.S."/>
            <person name="Banfield J.F."/>
        </authorList>
    </citation>
    <scope>NUCLEOTIDE SEQUENCE [LARGE SCALE GENOMIC DNA]</scope>
</reference>
<dbReference type="EMBL" id="MEWG01000029">
    <property type="protein sequence ID" value="OGC76986.1"/>
    <property type="molecule type" value="Genomic_DNA"/>
</dbReference>
<comment type="caution">
    <text evidence="1">The sequence shown here is derived from an EMBL/GenBank/DDBJ whole genome shotgun (WGS) entry which is preliminary data.</text>
</comment>
<dbReference type="AlphaFoldDB" id="A0A1F4X5P7"/>
<evidence type="ECO:0000313" key="2">
    <source>
        <dbReference type="Proteomes" id="UP000176815"/>
    </source>
</evidence>
<proteinExistence type="predicted"/>
<evidence type="ECO:0000313" key="1">
    <source>
        <dbReference type="EMBL" id="OGC76986.1"/>
    </source>
</evidence>
<organism evidence="1 2">
    <name type="scientific">candidate division WWE3 bacterium RIFOXYD1_FULL_39_9</name>
    <dbReference type="NCBI Taxonomy" id="1802649"/>
    <lineage>
        <taxon>Bacteria</taxon>
        <taxon>Katanobacteria</taxon>
    </lineage>
</organism>
<name>A0A1F4X5P7_UNCKA</name>
<accession>A0A1F4X5P7</accession>
<dbReference type="Proteomes" id="UP000176815">
    <property type="component" value="Unassembled WGS sequence"/>
</dbReference>
<gene>
    <name evidence="1" type="ORF">A2619_03490</name>
</gene>
<sequence>MQWTVYSALRLHEQESAWRAVRKVVDGLSKVDYDFGLTTIGACLKYVFMGFTRWAVSPARS</sequence>